<protein>
    <submittedName>
        <fullName evidence="1">Uncharacterized protein</fullName>
    </submittedName>
</protein>
<accession>A0A6J5MZT3</accession>
<proteinExistence type="predicted"/>
<gene>
    <name evidence="1" type="ORF">UFOVP597_46</name>
</gene>
<evidence type="ECO:0000313" key="1">
    <source>
        <dbReference type="EMBL" id="CAB4152028.1"/>
    </source>
</evidence>
<name>A0A6J5MZT3_9CAUD</name>
<sequence length="44" mass="5272">MAKRRFFEGQKIEGKIVKEIFRNCACTEYLVTFTDGSYQIFKFK</sequence>
<reference evidence="1" key="1">
    <citation type="submission" date="2020-04" db="EMBL/GenBank/DDBJ databases">
        <authorList>
            <person name="Chiriac C."/>
            <person name="Salcher M."/>
            <person name="Ghai R."/>
            <person name="Kavagutti S V."/>
        </authorList>
    </citation>
    <scope>NUCLEOTIDE SEQUENCE</scope>
</reference>
<dbReference type="EMBL" id="LR796564">
    <property type="protein sequence ID" value="CAB4152028.1"/>
    <property type="molecule type" value="Genomic_DNA"/>
</dbReference>
<organism evidence="1">
    <name type="scientific">uncultured Caudovirales phage</name>
    <dbReference type="NCBI Taxonomy" id="2100421"/>
    <lineage>
        <taxon>Viruses</taxon>
        <taxon>Duplodnaviria</taxon>
        <taxon>Heunggongvirae</taxon>
        <taxon>Uroviricota</taxon>
        <taxon>Caudoviricetes</taxon>
        <taxon>Peduoviridae</taxon>
        <taxon>Maltschvirus</taxon>
        <taxon>Maltschvirus maltsch</taxon>
    </lineage>
</organism>